<evidence type="ECO:0000313" key="2">
    <source>
        <dbReference type="EMBL" id="TNC14893.1"/>
    </source>
</evidence>
<evidence type="ECO:0000313" key="3">
    <source>
        <dbReference type="Proteomes" id="UP000305267"/>
    </source>
</evidence>
<keyword evidence="1" id="KW-1133">Transmembrane helix</keyword>
<organism evidence="2 3">
    <name type="scientific">Methylobacterium terricola</name>
    <dbReference type="NCBI Taxonomy" id="2583531"/>
    <lineage>
        <taxon>Bacteria</taxon>
        <taxon>Pseudomonadati</taxon>
        <taxon>Pseudomonadota</taxon>
        <taxon>Alphaproteobacteria</taxon>
        <taxon>Hyphomicrobiales</taxon>
        <taxon>Methylobacteriaceae</taxon>
        <taxon>Methylobacterium</taxon>
    </lineage>
</organism>
<sequence>MDPLLKIVLIVLVIGLLFGGGFYAGPSGAYPYRTGGWSIGGILIFVLVVLLHMGRI</sequence>
<proteinExistence type="predicted"/>
<comment type="caution">
    <text evidence="2">The sequence shown here is derived from an EMBL/GenBank/DDBJ whole genome shotgun (WGS) entry which is preliminary data.</text>
</comment>
<reference evidence="2 3" key="1">
    <citation type="submission" date="2019-06" db="EMBL/GenBank/DDBJ databases">
        <title>Genome of Methylobacterium sp. 17Sr1-39.</title>
        <authorList>
            <person name="Seo T."/>
        </authorList>
    </citation>
    <scope>NUCLEOTIDE SEQUENCE [LARGE SCALE GENOMIC DNA]</scope>
    <source>
        <strain evidence="2 3">17Sr1-39</strain>
    </source>
</reference>
<keyword evidence="1" id="KW-0472">Membrane</keyword>
<keyword evidence="1" id="KW-0812">Transmembrane</keyword>
<protein>
    <submittedName>
        <fullName evidence="2">DUF3309 domain-containing protein</fullName>
    </submittedName>
</protein>
<gene>
    <name evidence="2" type="ORF">FF100_04780</name>
</gene>
<keyword evidence="3" id="KW-1185">Reference proteome</keyword>
<dbReference type="RefSeq" id="WP_139034434.1">
    <property type="nucleotide sequence ID" value="NZ_VDDA01000002.1"/>
</dbReference>
<feature type="transmembrane region" description="Helical" evidence="1">
    <location>
        <begin position="7"/>
        <end position="24"/>
    </location>
</feature>
<evidence type="ECO:0000256" key="1">
    <source>
        <dbReference type="SAM" id="Phobius"/>
    </source>
</evidence>
<accession>A0A5C4LLG8</accession>
<dbReference type="AlphaFoldDB" id="A0A5C4LLG8"/>
<feature type="transmembrane region" description="Helical" evidence="1">
    <location>
        <begin position="36"/>
        <end position="54"/>
    </location>
</feature>
<dbReference type="EMBL" id="VDDA01000002">
    <property type="protein sequence ID" value="TNC14893.1"/>
    <property type="molecule type" value="Genomic_DNA"/>
</dbReference>
<dbReference type="Proteomes" id="UP000305267">
    <property type="component" value="Unassembled WGS sequence"/>
</dbReference>
<name>A0A5C4LLG8_9HYPH</name>